<reference evidence="11 12" key="1">
    <citation type="journal article" date="2017" name="Curr. Biol.">
        <title>Genome architecture and evolution of a unichromosomal asexual nematode.</title>
        <authorList>
            <person name="Fradin H."/>
            <person name="Zegar C."/>
            <person name="Gutwein M."/>
            <person name="Lucas J."/>
            <person name="Kovtun M."/>
            <person name="Corcoran D."/>
            <person name="Baugh L.R."/>
            <person name="Kiontke K."/>
            <person name="Gunsalus K."/>
            <person name="Fitch D.H."/>
            <person name="Piano F."/>
        </authorList>
    </citation>
    <scope>NUCLEOTIDE SEQUENCE [LARGE SCALE GENOMIC DNA]</scope>
    <source>
        <strain evidence="11">PF1309</strain>
    </source>
</reference>
<feature type="domain" description="MSP" evidence="10">
    <location>
        <begin position="7"/>
        <end position="134"/>
    </location>
</feature>
<evidence type="ECO:0000256" key="2">
    <source>
        <dbReference type="ARBA" id="ARBA00008284"/>
    </source>
</evidence>
<name>A0A2A2KJ81_9BILA</name>
<dbReference type="STRING" id="2018661.A0A2A2KJ81"/>
<dbReference type="EMBL" id="LIAE01008457">
    <property type="protein sequence ID" value="PAV73930.1"/>
    <property type="molecule type" value="Genomic_DNA"/>
</dbReference>
<comment type="similarity">
    <text evidence="2">Belongs to the TM2 family.</text>
</comment>
<evidence type="ECO:0000256" key="4">
    <source>
        <dbReference type="ARBA" id="ARBA00022729"/>
    </source>
</evidence>
<keyword evidence="6" id="KW-0472">Membrane</keyword>
<protein>
    <recommendedName>
        <fullName evidence="8">Major sperm protein</fullName>
    </recommendedName>
</protein>
<keyword evidence="4" id="KW-0732">Signal</keyword>
<dbReference type="PANTHER" id="PTHR21016:SF1">
    <property type="entry name" value="TM2 DOMAIN-CONTAINING PROTEIN 1"/>
    <property type="match status" value="1"/>
</dbReference>
<dbReference type="EMBL" id="LIAE01008457">
    <property type="protein sequence ID" value="PAV73932.1"/>
    <property type="molecule type" value="Genomic_DNA"/>
</dbReference>
<evidence type="ECO:0000313" key="11">
    <source>
        <dbReference type="EMBL" id="PAV73930.1"/>
    </source>
</evidence>
<evidence type="ECO:0000256" key="6">
    <source>
        <dbReference type="ARBA" id="ARBA00023136"/>
    </source>
</evidence>
<comment type="subcellular location">
    <subcellularLocation>
        <location evidence="1">Membrane</location>
        <topology evidence="1">Multi-pass membrane protein</topology>
    </subcellularLocation>
</comment>
<keyword evidence="3" id="KW-0812">Transmembrane</keyword>
<comment type="caution">
    <text evidence="11">The sequence shown here is derived from an EMBL/GenBank/DDBJ whole genome shotgun (WGS) entry which is preliminary data.</text>
</comment>
<keyword evidence="12" id="KW-1185">Reference proteome</keyword>
<evidence type="ECO:0000256" key="9">
    <source>
        <dbReference type="SAM" id="MobiDB-lite"/>
    </source>
</evidence>
<keyword evidence="7" id="KW-0325">Glycoprotein</keyword>
<organism evidence="11 12">
    <name type="scientific">Diploscapter pachys</name>
    <dbReference type="NCBI Taxonomy" id="2018661"/>
    <lineage>
        <taxon>Eukaryota</taxon>
        <taxon>Metazoa</taxon>
        <taxon>Ecdysozoa</taxon>
        <taxon>Nematoda</taxon>
        <taxon>Chromadorea</taxon>
        <taxon>Rhabditida</taxon>
        <taxon>Rhabditina</taxon>
        <taxon>Rhabditomorpha</taxon>
        <taxon>Rhabditoidea</taxon>
        <taxon>Rhabditidae</taxon>
        <taxon>Diploscapter</taxon>
    </lineage>
</organism>
<dbReference type="Proteomes" id="UP000218231">
    <property type="component" value="Unassembled WGS sequence"/>
</dbReference>
<dbReference type="InterPro" id="IPR050932">
    <property type="entry name" value="TM2D1-3-like"/>
</dbReference>
<gene>
    <name evidence="11" type="ORF">WR25_07728</name>
</gene>
<evidence type="ECO:0000313" key="12">
    <source>
        <dbReference type="Proteomes" id="UP000218231"/>
    </source>
</evidence>
<dbReference type="Pfam" id="PF05154">
    <property type="entry name" value="TM2"/>
    <property type="match status" value="1"/>
</dbReference>
<dbReference type="PROSITE" id="PS50202">
    <property type="entry name" value="MSP"/>
    <property type="match status" value="1"/>
</dbReference>
<dbReference type="SUPFAM" id="SSF49354">
    <property type="entry name" value="PapD-like"/>
    <property type="match status" value="1"/>
</dbReference>
<evidence type="ECO:0000256" key="7">
    <source>
        <dbReference type="ARBA" id="ARBA00023180"/>
    </source>
</evidence>
<dbReference type="InterPro" id="IPR013783">
    <property type="entry name" value="Ig-like_fold"/>
</dbReference>
<dbReference type="OrthoDB" id="408511at2759"/>
<evidence type="ECO:0000256" key="1">
    <source>
        <dbReference type="ARBA" id="ARBA00004141"/>
    </source>
</evidence>
<dbReference type="InterPro" id="IPR008962">
    <property type="entry name" value="PapD-like_sf"/>
</dbReference>
<evidence type="ECO:0000256" key="3">
    <source>
        <dbReference type="ARBA" id="ARBA00022692"/>
    </source>
</evidence>
<dbReference type="PANTHER" id="PTHR21016">
    <property type="entry name" value="BETA-AMYLOID BINDING PROTEIN-RELATED"/>
    <property type="match status" value="1"/>
</dbReference>
<comment type="function">
    <text evidence="8">Central component in molecular interactions underlying sperm crawling. Forms an extensive filament system that extends from sperm villipoda, along the leading edge of the pseudopod.</text>
</comment>
<dbReference type="AlphaFoldDB" id="A0A2A2KJ81"/>
<keyword evidence="8" id="KW-0206">Cytoskeleton</keyword>
<dbReference type="EMBL" id="LIAE01008457">
    <property type="protein sequence ID" value="PAV73931.1"/>
    <property type="molecule type" value="Genomic_DNA"/>
</dbReference>
<dbReference type="GO" id="GO:0016020">
    <property type="term" value="C:membrane"/>
    <property type="evidence" value="ECO:0007669"/>
    <property type="project" value="UniProtKB-SubCell"/>
</dbReference>
<evidence type="ECO:0000256" key="8">
    <source>
        <dbReference type="RuleBase" id="RU003425"/>
    </source>
</evidence>
<dbReference type="Pfam" id="PF00635">
    <property type="entry name" value="Motile_Sperm"/>
    <property type="match status" value="1"/>
</dbReference>
<dbReference type="Gene3D" id="2.60.40.10">
    <property type="entry name" value="Immunoglobulins"/>
    <property type="match status" value="1"/>
</dbReference>
<dbReference type="InterPro" id="IPR007829">
    <property type="entry name" value="TM2"/>
</dbReference>
<dbReference type="InterPro" id="IPR000535">
    <property type="entry name" value="MSP_dom"/>
</dbReference>
<feature type="compositionally biased region" description="Low complexity" evidence="9">
    <location>
        <begin position="151"/>
        <end position="182"/>
    </location>
</feature>
<sequence>MTDPTSPVLVAPTPPSSSHAPHMVLVNPLSIIFDEQNNEEKILDITDRHTQRIAWRVMSNSSCRYVVTPHSGFLEAKEAVAVKICLMDRTTYNPAHLFIVQAFVPGKDDNDKKEVWTINDSRIAIGATPGYIQNVRVMTEMPHKSLSNVHSPILTSPTSPRPSSISSNESVATVKSTSTSSVESREDVHKAHGNVTALCRKKHILAAKLTNLMSRIAKLEEDVKQVCEFAENINDHRTLAPWIYCPWNHEFFRGNKEKLLQFTSLSLSPDCTKPHVHFDKALLLSIFFGWLGLDRIYMGYYAIGLFKMFTVGGVVIFWMVDIVLIALQIIQPADGSPWLMPYFGPKAFPIK</sequence>
<evidence type="ECO:0000259" key="10">
    <source>
        <dbReference type="PROSITE" id="PS50202"/>
    </source>
</evidence>
<keyword evidence="8" id="KW-0963">Cytoplasm</keyword>
<keyword evidence="5" id="KW-1133">Transmembrane helix</keyword>
<accession>A0A2A2KJ81</accession>
<feature type="region of interest" description="Disordered" evidence="9">
    <location>
        <begin position="149"/>
        <end position="188"/>
    </location>
</feature>
<proteinExistence type="inferred from homology"/>
<evidence type="ECO:0000256" key="5">
    <source>
        <dbReference type="ARBA" id="ARBA00022989"/>
    </source>
</evidence>